<dbReference type="GO" id="GO:0005743">
    <property type="term" value="C:mitochondrial inner membrane"/>
    <property type="evidence" value="ECO:0007669"/>
    <property type="project" value="TreeGrafter"/>
</dbReference>
<dbReference type="Gene3D" id="3.40.50.300">
    <property type="entry name" value="P-loop containing nucleotide triphosphate hydrolases"/>
    <property type="match status" value="1"/>
</dbReference>
<dbReference type="GO" id="GO:0005524">
    <property type="term" value="F:ATP binding"/>
    <property type="evidence" value="ECO:0007669"/>
    <property type="project" value="UniProtKB-KW"/>
</dbReference>
<keyword evidence="1" id="KW-0547">Nucleotide-binding</keyword>
<dbReference type="GO" id="GO:0004176">
    <property type="term" value="F:ATP-dependent peptidase activity"/>
    <property type="evidence" value="ECO:0007669"/>
    <property type="project" value="TreeGrafter"/>
</dbReference>
<name>A0A183HMP0_9BILA</name>
<dbReference type="AlphaFoldDB" id="A0A183HMP0"/>
<dbReference type="CDD" id="cd19501">
    <property type="entry name" value="RecA-like_FtsH"/>
    <property type="match status" value="1"/>
</dbReference>
<dbReference type="InterPro" id="IPR003593">
    <property type="entry name" value="AAA+_ATPase"/>
</dbReference>
<dbReference type="PANTHER" id="PTHR23076">
    <property type="entry name" value="METALLOPROTEASE M41 FTSH"/>
    <property type="match status" value="1"/>
</dbReference>
<sequence>IIFKSFGIPQTSLFSSVEEVDPEVIGVTFKDVRGADEAKNELRGIVSYLRDPERYTQLGARLPKGVLLVGPPGTGKTLLAKAIAGEAQVPFFQASGSEFDELFVGQGARRVRDLFARAKEKAPCIIFIDEIDSVGSKRVADAMHPHANQTVNQLLSEMDGFNTNDGVIVIGATNRVKDLDAALLRPGRFDIQVQVPYPDLEGRKEII</sequence>
<keyword evidence="4" id="KW-1185">Reference proteome</keyword>
<proteinExistence type="inferred from homology"/>
<dbReference type="GO" id="GO:0006515">
    <property type="term" value="P:protein quality control for misfolded or incompletely synthesized proteins"/>
    <property type="evidence" value="ECO:0007669"/>
    <property type="project" value="TreeGrafter"/>
</dbReference>
<evidence type="ECO:0000256" key="1">
    <source>
        <dbReference type="RuleBase" id="RU003651"/>
    </source>
</evidence>
<dbReference type="STRING" id="387005.A0A183HMP0"/>
<feature type="domain" description="AAA+ ATPase" evidence="2">
    <location>
        <begin position="62"/>
        <end position="199"/>
    </location>
</feature>
<reference evidence="3 4" key="2">
    <citation type="submission" date="2018-11" db="EMBL/GenBank/DDBJ databases">
        <authorList>
            <consortium name="Pathogen Informatics"/>
        </authorList>
    </citation>
    <scope>NUCLEOTIDE SEQUENCE [LARGE SCALE GENOMIC DNA]</scope>
</reference>
<dbReference type="SMART" id="SM00382">
    <property type="entry name" value="AAA"/>
    <property type="match status" value="1"/>
</dbReference>
<dbReference type="InterPro" id="IPR003960">
    <property type="entry name" value="ATPase_AAA_CS"/>
</dbReference>
<dbReference type="FunFam" id="3.40.50.300:FF:000175">
    <property type="entry name" value="ATP-dependent zinc metalloprotease FTSH 4"/>
    <property type="match status" value="1"/>
</dbReference>
<dbReference type="InterPro" id="IPR003959">
    <property type="entry name" value="ATPase_AAA_core"/>
</dbReference>
<keyword evidence="1" id="KW-0067">ATP-binding</keyword>
<dbReference type="WBParaSite" id="OFLC_0000875101-mRNA-1">
    <property type="protein sequence ID" value="OFLC_0000875101-mRNA-1"/>
    <property type="gene ID" value="OFLC_0000875101"/>
</dbReference>
<dbReference type="InterPro" id="IPR027417">
    <property type="entry name" value="P-loop_NTPase"/>
</dbReference>
<dbReference type="GO" id="GO:0007005">
    <property type="term" value="P:mitochondrion organization"/>
    <property type="evidence" value="ECO:0007669"/>
    <property type="project" value="TreeGrafter"/>
</dbReference>
<evidence type="ECO:0000313" key="4">
    <source>
        <dbReference type="Proteomes" id="UP000267606"/>
    </source>
</evidence>
<accession>A0A183HMP0</accession>
<dbReference type="GO" id="GO:0016887">
    <property type="term" value="F:ATP hydrolysis activity"/>
    <property type="evidence" value="ECO:0007669"/>
    <property type="project" value="InterPro"/>
</dbReference>
<comment type="similarity">
    <text evidence="1">Belongs to the AAA ATPase family.</text>
</comment>
<gene>
    <name evidence="3" type="ORF">OFLC_LOCUS8753</name>
</gene>
<dbReference type="EMBL" id="UZAJ01010147">
    <property type="protein sequence ID" value="VDO57224.1"/>
    <property type="molecule type" value="Genomic_DNA"/>
</dbReference>
<reference evidence="5" key="1">
    <citation type="submission" date="2016-06" db="UniProtKB">
        <authorList>
            <consortium name="WormBaseParasite"/>
        </authorList>
    </citation>
    <scope>IDENTIFICATION</scope>
</reference>
<dbReference type="PANTHER" id="PTHR23076:SF97">
    <property type="entry name" value="ATP-DEPENDENT ZINC METALLOPROTEASE YME1L1"/>
    <property type="match status" value="1"/>
</dbReference>
<dbReference type="Pfam" id="PF00004">
    <property type="entry name" value="AAA"/>
    <property type="match status" value="1"/>
</dbReference>
<evidence type="ECO:0000313" key="3">
    <source>
        <dbReference type="EMBL" id="VDO57224.1"/>
    </source>
</evidence>
<dbReference type="PROSITE" id="PS00674">
    <property type="entry name" value="AAA"/>
    <property type="match status" value="1"/>
</dbReference>
<dbReference type="Proteomes" id="UP000267606">
    <property type="component" value="Unassembled WGS sequence"/>
</dbReference>
<dbReference type="SUPFAM" id="SSF52540">
    <property type="entry name" value="P-loop containing nucleoside triphosphate hydrolases"/>
    <property type="match status" value="1"/>
</dbReference>
<protein>
    <submittedName>
        <fullName evidence="5">AAA domain-containing protein</fullName>
    </submittedName>
</protein>
<evidence type="ECO:0000313" key="5">
    <source>
        <dbReference type="WBParaSite" id="OFLC_0000875101-mRNA-1"/>
    </source>
</evidence>
<organism evidence="5">
    <name type="scientific">Onchocerca flexuosa</name>
    <dbReference type="NCBI Taxonomy" id="387005"/>
    <lineage>
        <taxon>Eukaryota</taxon>
        <taxon>Metazoa</taxon>
        <taxon>Ecdysozoa</taxon>
        <taxon>Nematoda</taxon>
        <taxon>Chromadorea</taxon>
        <taxon>Rhabditida</taxon>
        <taxon>Spirurina</taxon>
        <taxon>Spiruromorpha</taxon>
        <taxon>Filarioidea</taxon>
        <taxon>Onchocercidae</taxon>
        <taxon>Onchocerca</taxon>
    </lineage>
</organism>
<evidence type="ECO:0000259" key="2">
    <source>
        <dbReference type="SMART" id="SM00382"/>
    </source>
</evidence>